<keyword evidence="2" id="KW-0479">Metal-binding</keyword>
<dbReference type="Gene3D" id="3.30.40.10">
    <property type="entry name" value="Zinc/RING finger domain, C3HC4 (zinc finger)"/>
    <property type="match status" value="1"/>
</dbReference>
<name>A0A0K9Q697_ZOSMR</name>
<evidence type="ECO:0000313" key="8">
    <source>
        <dbReference type="Proteomes" id="UP000036987"/>
    </source>
</evidence>
<dbReference type="InterPro" id="IPR019786">
    <property type="entry name" value="Zinc_finger_PHD-type_CS"/>
</dbReference>
<dbReference type="OrthoDB" id="79252at2759"/>
<dbReference type="SUPFAM" id="SSF57903">
    <property type="entry name" value="FYVE/PHD zinc finger"/>
    <property type="match status" value="1"/>
</dbReference>
<dbReference type="PANTHER" id="PTHR14571:SF9">
    <property type="entry name" value="HISTONE-LYSINE N-METHYLTRANSFERASE SET-26-RELATED"/>
    <property type="match status" value="1"/>
</dbReference>
<feature type="region of interest" description="Disordered" evidence="6">
    <location>
        <begin position="251"/>
        <end position="285"/>
    </location>
</feature>
<dbReference type="Proteomes" id="UP000036987">
    <property type="component" value="Unassembled WGS sequence"/>
</dbReference>
<evidence type="ECO:0000256" key="5">
    <source>
        <dbReference type="ARBA" id="ARBA00023242"/>
    </source>
</evidence>
<protein>
    <submittedName>
        <fullName evidence="7">PHD finger family protein</fullName>
    </submittedName>
</protein>
<dbReference type="EMBL" id="LFYR01000047">
    <property type="protein sequence ID" value="KMZ76315.1"/>
    <property type="molecule type" value="Genomic_DNA"/>
</dbReference>
<evidence type="ECO:0000256" key="6">
    <source>
        <dbReference type="SAM" id="MobiDB-lite"/>
    </source>
</evidence>
<dbReference type="PANTHER" id="PTHR14571">
    <property type="entry name" value="HISTONE-LYSINE N-METHYLTRANSFERASE SET-26-RELATED"/>
    <property type="match status" value="1"/>
</dbReference>
<accession>A0A0K9Q697</accession>
<dbReference type="InterPro" id="IPR011011">
    <property type="entry name" value="Znf_FYVE_PHD"/>
</dbReference>
<evidence type="ECO:0000256" key="3">
    <source>
        <dbReference type="ARBA" id="ARBA00022771"/>
    </source>
</evidence>
<keyword evidence="4" id="KW-0862">Zinc</keyword>
<gene>
    <name evidence="7" type="ORF">ZOSMA_103G00210</name>
</gene>
<dbReference type="GO" id="GO:0005634">
    <property type="term" value="C:nucleus"/>
    <property type="evidence" value="ECO:0007669"/>
    <property type="project" value="UniProtKB-SubCell"/>
</dbReference>
<comment type="subcellular location">
    <subcellularLocation>
        <location evidence="1">Nucleus</location>
    </subcellularLocation>
</comment>
<sequence length="418" mass="47014">MKNRSHRHPTAPAEYWDDGSWTVDCPCGITYDDGDEMVDCDECGVWVHTRCSDFVKGDASFTCGKCKIRDALPSSYADQSDIRNNCNNEETEVAQLLVEFPNKADLCPSLVRRRPSFGVWREIPMEERVHVHGIPGGDPALFQEISTVFTSSLWNCTGYVPKKFNFRYKEFPCWDNDESENPVNTGASLLFSLSKDIVPSLPCVVPEKFVQVPLKGPIKRDSMVLCNNGALKFARRERSKPNVFPVCAGKRKDESGWGKESSVKKSTSYDEKIQSDNKNIGSTPIVDEHNMHQNGVKCEYKRADASCETPFVICEDDTNLGKHSVVARAMAIPSVLHDTSNQNSTVEFIKPKKIDDLDSMRDKVSSRTNDYPATVCAAINFDQVSVKKEVCSIHSKLLFPFLNIFIPVKSLFYFFSLL</sequence>
<feature type="compositionally biased region" description="Basic and acidic residues" evidence="6">
    <location>
        <begin position="251"/>
        <end position="275"/>
    </location>
</feature>
<organism evidence="7 8">
    <name type="scientific">Zostera marina</name>
    <name type="common">Eelgrass</name>
    <dbReference type="NCBI Taxonomy" id="29655"/>
    <lineage>
        <taxon>Eukaryota</taxon>
        <taxon>Viridiplantae</taxon>
        <taxon>Streptophyta</taxon>
        <taxon>Embryophyta</taxon>
        <taxon>Tracheophyta</taxon>
        <taxon>Spermatophyta</taxon>
        <taxon>Magnoliopsida</taxon>
        <taxon>Liliopsida</taxon>
        <taxon>Zosteraceae</taxon>
        <taxon>Zostera</taxon>
    </lineage>
</organism>
<evidence type="ECO:0000256" key="2">
    <source>
        <dbReference type="ARBA" id="ARBA00022723"/>
    </source>
</evidence>
<comment type="caution">
    <text evidence="7">The sequence shown here is derived from an EMBL/GenBank/DDBJ whole genome shotgun (WGS) entry which is preliminary data.</text>
</comment>
<dbReference type="GO" id="GO:0008270">
    <property type="term" value="F:zinc ion binding"/>
    <property type="evidence" value="ECO:0007669"/>
    <property type="project" value="UniProtKB-KW"/>
</dbReference>
<proteinExistence type="predicted"/>
<evidence type="ECO:0000256" key="1">
    <source>
        <dbReference type="ARBA" id="ARBA00004123"/>
    </source>
</evidence>
<keyword evidence="3" id="KW-0863">Zinc-finger</keyword>
<keyword evidence="5" id="KW-0539">Nucleus</keyword>
<dbReference type="AlphaFoldDB" id="A0A0K9Q697"/>
<evidence type="ECO:0000256" key="4">
    <source>
        <dbReference type="ARBA" id="ARBA00022833"/>
    </source>
</evidence>
<reference evidence="8" key="1">
    <citation type="journal article" date="2016" name="Nature">
        <title>The genome of the seagrass Zostera marina reveals angiosperm adaptation to the sea.</title>
        <authorList>
            <person name="Olsen J.L."/>
            <person name="Rouze P."/>
            <person name="Verhelst B."/>
            <person name="Lin Y.-C."/>
            <person name="Bayer T."/>
            <person name="Collen J."/>
            <person name="Dattolo E."/>
            <person name="De Paoli E."/>
            <person name="Dittami S."/>
            <person name="Maumus F."/>
            <person name="Michel G."/>
            <person name="Kersting A."/>
            <person name="Lauritano C."/>
            <person name="Lohaus R."/>
            <person name="Toepel M."/>
            <person name="Tonon T."/>
            <person name="Vanneste K."/>
            <person name="Amirebrahimi M."/>
            <person name="Brakel J."/>
            <person name="Bostroem C."/>
            <person name="Chovatia M."/>
            <person name="Grimwood J."/>
            <person name="Jenkins J.W."/>
            <person name="Jueterbock A."/>
            <person name="Mraz A."/>
            <person name="Stam W.T."/>
            <person name="Tice H."/>
            <person name="Bornberg-Bauer E."/>
            <person name="Green P.J."/>
            <person name="Pearson G.A."/>
            <person name="Procaccini G."/>
            <person name="Duarte C.M."/>
            <person name="Schmutz J."/>
            <person name="Reusch T.B.H."/>
            <person name="Van de Peer Y."/>
        </authorList>
    </citation>
    <scope>NUCLEOTIDE SEQUENCE [LARGE SCALE GENOMIC DNA]</scope>
    <source>
        <strain evidence="8">cv. Finnish</strain>
    </source>
</reference>
<dbReference type="PROSITE" id="PS01359">
    <property type="entry name" value="ZF_PHD_1"/>
    <property type="match status" value="1"/>
</dbReference>
<evidence type="ECO:0000313" key="7">
    <source>
        <dbReference type="EMBL" id="KMZ76315.1"/>
    </source>
</evidence>
<dbReference type="InterPro" id="IPR013083">
    <property type="entry name" value="Znf_RING/FYVE/PHD"/>
</dbReference>
<keyword evidence="8" id="KW-1185">Reference proteome</keyword>